<dbReference type="RefSeq" id="WP_380205815.1">
    <property type="nucleotide sequence ID" value="NZ_JBHTEK010000001.1"/>
</dbReference>
<evidence type="ECO:0000256" key="1">
    <source>
        <dbReference type="SAM" id="SignalP"/>
    </source>
</evidence>
<keyword evidence="1" id="KW-0732">Signal</keyword>
<dbReference type="EMBL" id="JBHTEK010000001">
    <property type="protein sequence ID" value="MFC7670366.1"/>
    <property type="molecule type" value="Genomic_DNA"/>
</dbReference>
<feature type="signal peptide" evidence="1">
    <location>
        <begin position="1"/>
        <end position="23"/>
    </location>
</feature>
<evidence type="ECO:0000313" key="3">
    <source>
        <dbReference type="Proteomes" id="UP001596513"/>
    </source>
</evidence>
<sequence length="155" mass="15921">MPRRIFIILLFLAARLFSNTAQAQVAAPSQGGTVSIVRVTASTMDLEFGASGTGQGRVVAMAPTVGGMPVPLVAADGRFYTGNAAFGQGTALGAGHVVYSGTGHSATVTGLQPNTYYYITNAEYNASGASIAYNTRGTSIAMATRSAPPRPCPWS</sequence>
<comment type="caution">
    <text evidence="2">The sequence shown here is derived from an EMBL/GenBank/DDBJ whole genome shotgun (WGS) entry which is preliminary data.</text>
</comment>
<dbReference type="Proteomes" id="UP001596513">
    <property type="component" value="Unassembled WGS sequence"/>
</dbReference>
<proteinExistence type="predicted"/>
<dbReference type="SUPFAM" id="SSF49265">
    <property type="entry name" value="Fibronectin type III"/>
    <property type="match status" value="1"/>
</dbReference>
<gene>
    <name evidence="2" type="ORF">ACFQT0_25610</name>
</gene>
<name>A0ABW2UC39_9BACT</name>
<protein>
    <submittedName>
        <fullName evidence="2">Uncharacterized protein</fullName>
    </submittedName>
</protein>
<evidence type="ECO:0000313" key="2">
    <source>
        <dbReference type="EMBL" id="MFC7670366.1"/>
    </source>
</evidence>
<reference evidence="3" key="1">
    <citation type="journal article" date="2019" name="Int. J. Syst. Evol. Microbiol.">
        <title>The Global Catalogue of Microorganisms (GCM) 10K type strain sequencing project: providing services to taxonomists for standard genome sequencing and annotation.</title>
        <authorList>
            <consortium name="The Broad Institute Genomics Platform"/>
            <consortium name="The Broad Institute Genome Sequencing Center for Infectious Disease"/>
            <person name="Wu L."/>
            <person name="Ma J."/>
        </authorList>
    </citation>
    <scope>NUCLEOTIDE SEQUENCE [LARGE SCALE GENOMIC DNA]</scope>
    <source>
        <strain evidence="3">JCM 19635</strain>
    </source>
</reference>
<feature type="chain" id="PRO_5047540907" evidence="1">
    <location>
        <begin position="24"/>
        <end position="155"/>
    </location>
</feature>
<organism evidence="2 3">
    <name type="scientific">Hymenobacter humi</name>
    <dbReference type="NCBI Taxonomy" id="1411620"/>
    <lineage>
        <taxon>Bacteria</taxon>
        <taxon>Pseudomonadati</taxon>
        <taxon>Bacteroidota</taxon>
        <taxon>Cytophagia</taxon>
        <taxon>Cytophagales</taxon>
        <taxon>Hymenobacteraceae</taxon>
        <taxon>Hymenobacter</taxon>
    </lineage>
</organism>
<keyword evidence="3" id="KW-1185">Reference proteome</keyword>
<dbReference type="Gene3D" id="2.60.40.10">
    <property type="entry name" value="Immunoglobulins"/>
    <property type="match status" value="1"/>
</dbReference>
<accession>A0ABW2UC39</accession>
<dbReference type="InterPro" id="IPR036116">
    <property type="entry name" value="FN3_sf"/>
</dbReference>
<dbReference type="InterPro" id="IPR013783">
    <property type="entry name" value="Ig-like_fold"/>
</dbReference>